<dbReference type="AlphaFoldDB" id="A0A1W1WRK9"/>
<gene>
    <name evidence="2" type="ORF">SAMN05660197_0399</name>
</gene>
<name>A0A1W1WRK9_9BACT</name>
<reference evidence="3" key="1">
    <citation type="submission" date="2017-04" db="EMBL/GenBank/DDBJ databases">
        <authorList>
            <person name="Varghese N."/>
            <person name="Submissions S."/>
        </authorList>
    </citation>
    <scope>NUCLEOTIDE SEQUENCE [LARGE SCALE GENOMIC DNA]</scope>
    <source>
        <strain evidence="3">DSM 16512</strain>
    </source>
</reference>
<dbReference type="InterPro" id="IPR003787">
    <property type="entry name" value="Sulphur_relay_DsrE/F-like"/>
</dbReference>
<evidence type="ECO:0000256" key="1">
    <source>
        <dbReference type="SAM" id="SignalP"/>
    </source>
</evidence>
<keyword evidence="1" id="KW-0732">Signal</keyword>
<dbReference type="EMBL" id="FWWZ01000001">
    <property type="protein sequence ID" value="SMC08640.1"/>
    <property type="molecule type" value="Genomic_DNA"/>
</dbReference>
<proteinExistence type="predicted"/>
<evidence type="ECO:0000313" key="2">
    <source>
        <dbReference type="EMBL" id="SMC08640.1"/>
    </source>
</evidence>
<dbReference type="STRING" id="1069081.SAMN05660197_0399"/>
<dbReference type="SUPFAM" id="SSF75169">
    <property type="entry name" value="DsrEFH-like"/>
    <property type="match status" value="1"/>
</dbReference>
<dbReference type="PANTHER" id="PTHR37691:SF1">
    <property type="entry name" value="BLR3518 PROTEIN"/>
    <property type="match status" value="1"/>
</dbReference>
<dbReference type="RefSeq" id="WP_084274914.1">
    <property type="nucleotide sequence ID" value="NZ_AP026671.1"/>
</dbReference>
<evidence type="ECO:0000313" key="3">
    <source>
        <dbReference type="Proteomes" id="UP000192602"/>
    </source>
</evidence>
<dbReference type="Pfam" id="PF02635">
    <property type="entry name" value="DsrE"/>
    <property type="match status" value="1"/>
</dbReference>
<dbReference type="PANTHER" id="PTHR37691">
    <property type="entry name" value="BLR3518 PROTEIN"/>
    <property type="match status" value="1"/>
</dbReference>
<feature type="chain" id="PRO_5013229814" evidence="1">
    <location>
        <begin position="22"/>
        <end position="143"/>
    </location>
</feature>
<organism evidence="2 3">
    <name type="scientific">Nitratiruptor tergarcus DSM 16512</name>
    <dbReference type="NCBI Taxonomy" id="1069081"/>
    <lineage>
        <taxon>Bacteria</taxon>
        <taxon>Pseudomonadati</taxon>
        <taxon>Campylobacterota</taxon>
        <taxon>Epsilonproteobacteria</taxon>
        <taxon>Nautiliales</taxon>
        <taxon>Nitratiruptoraceae</taxon>
        <taxon>Nitratiruptor</taxon>
    </lineage>
</organism>
<dbReference type="OrthoDB" id="5794490at2"/>
<dbReference type="Proteomes" id="UP000192602">
    <property type="component" value="Unassembled WGS sequence"/>
</dbReference>
<dbReference type="Gene3D" id="3.40.1260.10">
    <property type="entry name" value="DsrEFH-like"/>
    <property type="match status" value="1"/>
</dbReference>
<feature type="signal peptide" evidence="1">
    <location>
        <begin position="1"/>
        <end position="21"/>
    </location>
</feature>
<dbReference type="InterPro" id="IPR027396">
    <property type="entry name" value="DsrEFH-like"/>
</dbReference>
<sequence length="143" mass="16135">MKKIIALLFGALLLLADTEFAEPKPSIDNPRKIVFPITHGDDESINHVLSSANNVMKFYGPEKVMIAIICYSKGIRTLLKKEKKIAARVRSLMTYDVEFIACGNTMRTKNIKKEDLIEGVEIVTAGIVELVERDLKGWIYIRP</sequence>
<protein>
    <submittedName>
        <fullName evidence="2">Uncharacterized protein</fullName>
    </submittedName>
</protein>
<keyword evidence="3" id="KW-1185">Reference proteome</keyword>
<accession>A0A1W1WRK9</accession>